<dbReference type="EMBL" id="JBDIME010000035">
    <property type="protein sequence ID" value="MEN2792865.1"/>
    <property type="molecule type" value="Genomic_DNA"/>
</dbReference>
<name>A0ABU9YAM3_9SPHN</name>
<keyword evidence="3 5" id="KW-1133">Transmembrane helix</keyword>
<feature type="transmembrane region" description="Helical" evidence="5">
    <location>
        <begin position="45"/>
        <end position="63"/>
    </location>
</feature>
<accession>A0ABU9YAM3</accession>
<reference evidence="6 7" key="1">
    <citation type="submission" date="2024-05" db="EMBL/GenBank/DDBJ databases">
        <authorList>
            <person name="Liu Q."/>
            <person name="Xin Y.-H."/>
        </authorList>
    </citation>
    <scope>NUCLEOTIDE SEQUENCE [LARGE SCALE GENOMIC DNA]</scope>
    <source>
        <strain evidence="6 7">CGMCC 1.10181</strain>
    </source>
</reference>
<dbReference type="Proteomes" id="UP001419910">
    <property type="component" value="Unassembled WGS sequence"/>
</dbReference>
<keyword evidence="7" id="KW-1185">Reference proteome</keyword>
<evidence type="ECO:0000313" key="7">
    <source>
        <dbReference type="Proteomes" id="UP001419910"/>
    </source>
</evidence>
<protein>
    <recommendedName>
        <fullName evidence="5">Probable membrane transporter protein</fullName>
    </recommendedName>
</protein>
<evidence type="ECO:0000256" key="3">
    <source>
        <dbReference type="ARBA" id="ARBA00022989"/>
    </source>
</evidence>
<keyword evidence="5" id="KW-1003">Cell membrane</keyword>
<organism evidence="6 7">
    <name type="scientific">Sphingomonas oligophenolica</name>
    <dbReference type="NCBI Taxonomy" id="301154"/>
    <lineage>
        <taxon>Bacteria</taxon>
        <taxon>Pseudomonadati</taxon>
        <taxon>Pseudomonadota</taxon>
        <taxon>Alphaproteobacteria</taxon>
        <taxon>Sphingomonadales</taxon>
        <taxon>Sphingomonadaceae</taxon>
        <taxon>Sphingomonas</taxon>
    </lineage>
</organism>
<proteinExistence type="inferred from homology"/>
<evidence type="ECO:0000256" key="1">
    <source>
        <dbReference type="ARBA" id="ARBA00004141"/>
    </source>
</evidence>
<evidence type="ECO:0000256" key="2">
    <source>
        <dbReference type="ARBA" id="ARBA00022692"/>
    </source>
</evidence>
<keyword evidence="4 5" id="KW-0472">Membrane</keyword>
<evidence type="ECO:0000256" key="4">
    <source>
        <dbReference type="ARBA" id="ARBA00023136"/>
    </source>
</evidence>
<comment type="similarity">
    <text evidence="5">Belongs to the 4-toluene sulfonate uptake permease (TSUP) (TC 2.A.102) family.</text>
</comment>
<evidence type="ECO:0000313" key="6">
    <source>
        <dbReference type="EMBL" id="MEN2792865.1"/>
    </source>
</evidence>
<dbReference type="Pfam" id="PF01925">
    <property type="entry name" value="TauE"/>
    <property type="match status" value="1"/>
</dbReference>
<comment type="caution">
    <text evidence="6">The sequence shown here is derived from an EMBL/GenBank/DDBJ whole genome shotgun (WGS) entry which is preliminary data.</text>
</comment>
<gene>
    <name evidence="6" type="ORF">ABC974_24770</name>
</gene>
<evidence type="ECO:0000256" key="5">
    <source>
        <dbReference type="RuleBase" id="RU363041"/>
    </source>
</evidence>
<keyword evidence="2 5" id="KW-0812">Transmembrane</keyword>
<feature type="transmembrane region" description="Helical" evidence="5">
    <location>
        <begin position="12"/>
        <end position="33"/>
    </location>
</feature>
<comment type="subcellular location">
    <subcellularLocation>
        <location evidence="5">Cell membrane</location>
        <topology evidence="5">Multi-pass membrane protein</topology>
    </subcellularLocation>
    <subcellularLocation>
        <location evidence="1">Membrane</location>
        <topology evidence="1">Multi-pass membrane protein</topology>
    </subcellularLocation>
</comment>
<sequence length="68" mass="7359">MTTAFTYALSGLVEWTLAFAFIAGGVVGGPMGTRIARRLANTRDTLRTIFGVMIFLVAGYMLWKNAVA</sequence>
<dbReference type="InterPro" id="IPR002781">
    <property type="entry name" value="TM_pro_TauE-like"/>
</dbReference>